<dbReference type="SUPFAM" id="SSF53720">
    <property type="entry name" value="ALDH-like"/>
    <property type="match status" value="1"/>
</dbReference>
<accession>A0A4Q9VJA2</accession>
<dbReference type="Proteomes" id="UP000292781">
    <property type="component" value="Unassembled WGS sequence"/>
</dbReference>
<name>A0A4Q9VJA2_9HYPH</name>
<reference evidence="2 3" key="1">
    <citation type="submission" date="2019-02" db="EMBL/GenBank/DDBJ databases">
        <title>Siculibacillus lacustris gen. nov., sp. nov., a new rosette-forming bacterium isolated from a freshwater crater lake (Lake St. Ana, Romania).</title>
        <authorList>
            <person name="Felfoldi T."/>
            <person name="Marton Z."/>
            <person name="Szabo A."/>
            <person name="Mentes A."/>
            <person name="Boka K."/>
            <person name="Marialigeti K."/>
            <person name="Mathe I."/>
            <person name="Koncz M."/>
            <person name="Schumann P."/>
            <person name="Toth E."/>
        </authorList>
    </citation>
    <scope>NUCLEOTIDE SEQUENCE [LARGE SCALE GENOMIC DNA]</scope>
    <source>
        <strain evidence="2 3">SA-279</strain>
    </source>
</reference>
<gene>
    <name evidence="2" type="ORF">EYW49_16350</name>
</gene>
<evidence type="ECO:0000313" key="3">
    <source>
        <dbReference type="Proteomes" id="UP000292781"/>
    </source>
</evidence>
<keyword evidence="3" id="KW-1185">Reference proteome</keyword>
<protein>
    <submittedName>
        <fullName evidence="2">Bifunctional acetaldehyde-CoA/alcohol dehydrogenase</fullName>
    </submittedName>
</protein>
<keyword evidence="1" id="KW-0560">Oxidoreductase</keyword>
<feature type="non-terminal residue" evidence="2">
    <location>
        <position position="97"/>
    </location>
</feature>
<dbReference type="EMBL" id="SJFN01000026">
    <property type="protein sequence ID" value="TBW35388.1"/>
    <property type="molecule type" value="Genomic_DNA"/>
</dbReference>
<dbReference type="Gene3D" id="3.40.605.10">
    <property type="entry name" value="Aldehyde Dehydrogenase, Chain A, domain 1"/>
    <property type="match status" value="1"/>
</dbReference>
<organism evidence="2 3">
    <name type="scientific">Siculibacillus lacustris</name>
    <dbReference type="NCBI Taxonomy" id="1549641"/>
    <lineage>
        <taxon>Bacteria</taxon>
        <taxon>Pseudomonadati</taxon>
        <taxon>Pseudomonadota</taxon>
        <taxon>Alphaproteobacteria</taxon>
        <taxon>Hyphomicrobiales</taxon>
        <taxon>Ancalomicrobiaceae</taxon>
        <taxon>Siculibacillus</taxon>
    </lineage>
</organism>
<comment type="caution">
    <text evidence="2">The sequence shown here is derived from an EMBL/GenBank/DDBJ whole genome shotgun (WGS) entry which is preliminary data.</text>
</comment>
<proteinExistence type="predicted"/>
<evidence type="ECO:0000313" key="2">
    <source>
        <dbReference type="EMBL" id="TBW35388.1"/>
    </source>
</evidence>
<sequence>MPVSTLAELDALVARVKAAQAVYATFPQEKVDLIFRSAAFAAAAARIPLAVQAAEETGMGVLEDKVVKNHFASEYIYNKYKDEKTCGVLEVDEVGGT</sequence>
<dbReference type="InterPro" id="IPR016161">
    <property type="entry name" value="Ald_DH/histidinol_DH"/>
</dbReference>
<dbReference type="GO" id="GO:0016491">
    <property type="term" value="F:oxidoreductase activity"/>
    <property type="evidence" value="ECO:0007669"/>
    <property type="project" value="UniProtKB-KW"/>
</dbReference>
<evidence type="ECO:0000256" key="1">
    <source>
        <dbReference type="ARBA" id="ARBA00023002"/>
    </source>
</evidence>
<dbReference type="AlphaFoldDB" id="A0A4Q9VJA2"/>
<dbReference type="InterPro" id="IPR016162">
    <property type="entry name" value="Ald_DH_N"/>
</dbReference>